<dbReference type="Gene3D" id="2.30.29.30">
    <property type="entry name" value="Pleckstrin-homology domain (PH domain)/Phosphotyrosine-binding domain (PTB)"/>
    <property type="match status" value="1"/>
</dbReference>
<sequence>MNLMQVDWRKPYMKTEQNQNEKIVKKGGANLQKGVETVGGFLYLTNQRLIFEAHAINIQGGNTLIDLSDVASTEKCWTKFLNVIPIMPNSLAVYTKSGEEYRFVLFGRGAWQLKINESLQ</sequence>
<dbReference type="Pfam" id="PF02893">
    <property type="entry name" value="GRAM"/>
    <property type="match status" value="1"/>
</dbReference>
<evidence type="ECO:0000259" key="1">
    <source>
        <dbReference type="Pfam" id="PF02893"/>
    </source>
</evidence>
<evidence type="ECO:0000313" key="2">
    <source>
        <dbReference type="EMBL" id="SVC50104.1"/>
    </source>
</evidence>
<name>A0A382MMA9_9ZZZZ</name>
<proteinExistence type="predicted"/>
<dbReference type="InterPro" id="IPR011993">
    <property type="entry name" value="PH-like_dom_sf"/>
</dbReference>
<dbReference type="InterPro" id="IPR004182">
    <property type="entry name" value="GRAM"/>
</dbReference>
<dbReference type="AlphaFoldDB" id="A0A382MMA9"/>
<organism evidence="2">
    <name type="scientific">marine metagenome</name>
    <dbReference type="NCBI Taxonomy" id="408172"/>
    <lineage>
        <taxon>unclassified sequences</taxon>
        <taxon>metagenomes</taxon>
        <taxon>ecological metagenomes</taxon>
    </lineage>
</organism>
<gene>
    <name evidence="2" type="ORF">METZ01_LOCUS302958</name>
</gene>
<accession>A0A382MMA9</accession>
<reference evidence="2" key="1">
    <citation type="submission" date="2018-05" db="EMBL/GenBank/DDBJ databases">
        <authorList>
            <person name="Lanie J.A."/>
            <person name="Ng W.-L."/>
            <person name="Kazmierczak K.M."/>
            <person name="Andrzejewski T.M."/>
            <person name="Davidsen T.M."/>
            <person name="Wayne K.J."/>
            <person name="Tettelin H."/>
            <person name="Glass J.I."/>
            <person name="Rusch D."/>
            <person name="Podicherti R."/>
            <person name="Tsui H.-C.T."/>
            <person name="Winkler M.E."/>
        </authorList>
    </citation>
    <scope>NUCLEOTIDE SEQUENCE</scope>
</reference>
<dbReference type="EMBL" id="UINC01094668">
    <property type="protein sequence ID" value="SVC50104.1"/>
    <property type="molecule type" value="Genomic_DNA"/>
</dbReference>
<protein>
    <recommendedName>
        <fullName evidence="1">GRAM domain-containing protein</fullName>
    </recommendedName>
</protein>
<feature type="domain" description="GRAM" evidence="1">
    <location>
        <begin position="17"/>
        <end position="106"/>
    </location>
</feature>